<reference evidence="2" key="2">
    <citation type="journal article" date="2008" name="Nucleic Acids Res.">
        <title>The rice annotation project database (RAP-DB): 2008 update.</title>
        <authorList>
            <consortium name="The rice annotation project (RAP)"/>
        </authorList>
    </citation>
    <scope>GENOME REANNOTATION</scope>
    <source>
        <strain evidence="2">cv. Nipponbare</strain>
    </source>
</reference>
<dbReference type="Proteomes" id="UP000000763">
    <property type="component" value="Chromosome 7"/>
</dbReference>
<organism evidence="1 2">
    <name type="scientific">Oryza sativa subsp. japonica</name>
    <name type="common">Rice</name>
    <dbReference type="NCBI Taxonomy" id="39947"/>
    <lineage>
        <taxon>Eukaryota</taxon>
        <taxon>Viridiplantae</taxon>
        <taxon>Streptophyta</taxon>
        <taxon>Embryophyta</taxon>
        <taxon>Tracheophyta</taxon>
        <taxon>Spermatophyta</taxon>
        <taxon>Magnoliopsida</taxon>
        <taxon>Liliopsida</taxon>
        <taxon>Poales</taxon>
        <taxon>Poaceae</taxon>
        <taxon>BOP clade</taxon>
        <taxon>Oryzoideae</taxon>
        <taxon>Oryzeae</taxon>
        <taxon>Oryzinae</taxon>
        <taxon>Oryza</taxon>
        <taxon>Oryza sativa</taxon>
    </lineage>
</organism>
<evidence type="ECO:0000313" key="1">
    <source>
        <dbReference type="EMBL" id="BAC10122.1"/>
    </source>
</evidence>
<gene>
    <name evidence="1" type="primary">P0560B08.117</name>
</gene>
<reference evidence="2" key="1">
    <citation type="journal article" date="2005" name="Nature">
        <title>The map-based sequence of the rice genome.</title>
        <authorList>
            <consortium name="International rice genome sequencing project (IRGSP)"/>
            <person name="Matsumoto T."/>
            <person name="Wu J."/>
            <person name="Kanamori H."/>
            <person name="Katayose Y."/>
            <person name="Fujisawa M."/>
            <person name="Namiki N."/>
            <person name="Mizuno H."/>
            <person name="Yamamoto K."/>
            <person name="Antonio B.A."/>
            <person name="Baba T."/>
            <person name="Sakata K."/>
            <person name="Nagamura Y."/>
            <person name="Aoki H."/>
            <person name="Arikawa K."/>
            <person name="Arita K."/>
            <person name="Bito T."/>
            <person name="Chiden Y."/>
            <person name="Fujitsuka N."/>
            <person name="Fukunaka R."/>
            <person name="Hamada M."/>
            <person name="Harada C."/>
            <person name="Hayashi A."/>
            <person name="Hijishita S."/>
            <person name="Honda M."/>
            <person name="Hosokawa S."/>
            <person name="Ichikawa Y."/>
            <person name="Idonuma A."/>
            <person name="Iijima M."/>
            <person name="Ikeda M."/>
            <person name="Ikeno M."/>
            <person name="Ito K."/>
            <person name="Ito S."/>
            <person name="Ito T."/>
            <person name="Ito Y."/>
            <person name="Ito Y."/>
            <person name="Iwabuchi A."/>
            <person name="Kamiya K."/>
            <person name="Karasawa W."/>
            <person name="Kurita K."/>
            <person name="Katagiri S."/>
            <person name="Kikuta A."/>
            <person name="Kobayashi H."/>
            <person name="Kobayashi N."/>
            <person name="Machita K."/>
            <person name="Maehara T."/>
            <person name="Masukawa M."/>
            <person name="Mizubayashi T."/>
            <person name="Mukai Y."/>
            <person name="Nagasaki H."/>
            <person name="Nagata Y."/>
            <person name="Naito S."/>
            <person name="Nakashima M."/>
            <person name="Nakama Y."/>
            <person name="Nakamichi Y."/>
            <person name="Nakamura M."/>
            <person name="Meguro A."/>
            <person name="Negishi M."/>
            <person name="Ohta I."/>
            <person name="Ohta T."/>
            <person name="Okamoto M."/>
            <person name="Ono N."/>
            <person name="Saji S."/>
            <person name="Sakaguchi M."/>
            <person name="Sakai K."/>
            <person name="Shibata M."/>
            <person name="Shimokawa T."/>
            <person name="Song J."/>
            <person name="Takazaki Y."/>
            <person name="Terasawa K."/>
            <person name="Tsugane M."/>
            <person name="Tsuji K."/>
            <person name="Ueda S."/>
            <person name="Waki K."/>
            <person name="Yamagata H."/>
            <person name="Yamamoto M."/>
            <person name="Yamamoto S."/>
            <person name="Yamane H."/>
            <person name="Yoshiki S."/>
            <person name="Yoshihara R."/>
            <person name="Yukawa K."/>
            <person name="Zhong H."/>
            <person name="Yano M."/>
            <person name="Yuan Q."/>
            <person name="Ouyang S."/>
            <person name="Liu J."/>
            <person name="Jones K.M."/>
            <person name="Gansberger K."/>
            <person name="Moffat K."/>
            <person name="Hill J."/>
            <person name="Bera J."/>
            <person name="Fadrosh D."/>
            <person name="Jin S."/>
            <person name="Johri S."/>
            <person name="Kim M."/>
            <person name="Overton L."/>
            <person name="Reardon M."/>
            <person name="Tsitrin T."/>
            <person name="Vuong H."/>
            <person name="Weaver B."/>
            <person name="Ciecko A."/>
            <person name="Tallon L."/>
            <person name="Jackson J."/>
            <person name="Pai G."/>
            <person name="Aken S.V."/>
            <person name="Utterback T."/>
            <person name="Reidmuller S."/>
            <person name="Feldblyum T."/>
            <person name="Hsiao J."/>
            <person name="Zismann V."/>
            <person name="Iobst S."/>
            <person name="de Vazeille A.R."/>
            <person name="Buell C.R."/>
            <person name="Ying K."/>
            <person name="Li Y."/>
            <person name="Lu T."/>
            <person name="Huang Y."/>
            <person name="Zhao Q."/>
            <person name="Feng Q."/>
            <person name="Zhang L."/>
            <person name="Zhu J."/>
            <person name="Weng Q."/>
            <person name="Mu J."/>
            <person name="Lu Y."/>
            <person name="Fan D."/>
            <person name="Liu Y."/>
            <person name="Guan J."/>
            <person name="Zhang Y."/>
            <person name="Yu S."/>
            <person name="Liu X."/>
            <person name="Zhang Y."/>
            <person name="Hong G."/>
            <person name="Han B."/>
            <person name="Choisne N."/>
            <person name="Demange N."/>
            <person name="Orjeda G."/>
            <person name="Samain S."/>
            <person name="Cattolico L."/>
            <person name="Pelletier E."/>
            <person name="Couloux A."/>
            <person name="Segurens B."/>
            <person name="Wincker P."/>
            <person name="D'Hont A."/>
            <person name="Scarpelli C."/>
            <person name="Weissenbach J."/>
            <person name="Salanoubat M."/>
            <person name="Quetier F."/>
            <person name="Yu Y."/>
            <person name="Kim H.R."/>
            <person name="Rambo T."/>
            <person name="Currie J."/>
            <person name="Collura K."/>
            <person name="Luo M."/>
            <person name="Yang T."/>
            <person name="Ammiraju J.S.S."/>
            <person name="Engler F."/>
            <person name="Soderlund C."/>
            <person name="Wing R.A."/>
            <person name="Palmer L.E."/>
            <person name="de la Bastide M."/>
            <person name="Spiegel L."/>
            <person name="Nascimento L."/>
            <person name="Zutavern T."/>
            <person name="O'Shaughnessy A."/>
            <person name="Dike S."/>
            <person name="Dedhia N."/>
            <person name="Preston R."/>
            <person name="Balija V."/>
            <person name="McCombie W.R."/>
            <person name="Chow T."/>
            <person name="Chen H."/>
            <person name="Chung M."/>
            <person name="Chen C."/>
            <person name="Shaw J."/>
            <person name="Wu H."/>
            <person name="Hsiao K."/>
            <person name="Chao Y."/>
            <person name="Chu M."/>
            <person name="Cheng C."/>
            <person name="Hour A."/>
            <person name="Lee P."/>
            <person name="Lin S."/>
            <person name="Lin Y."/>
            <person name="Liou J."/>
            <person name="Liu S."/>
            <person name="Hsing Y."/>
            <person name="Raghuvanshi S."/>
            <person name="Mohanty A."/>
            <person name="Bharti A.K."/>
            <person name="Gaur A."/>
            <person name="Gupta V."/>
            <person name="Kumar D."/>
            <person name="Ravi V."/>
            <person name="Vij S."/>
            <person name="Kapur A."/>
            <person name="Khurana P."/>
            <person name="Khurana P."/>
            <person name="Khurana J.P."/>
            <person name="Tyagi A.K."/>
            <person name="Gaikwad K."/>
            <person name="Singh A."/>
            <person name="Dalal V."/>
            <person name="Srivastava S."/>
            <person name="Dixit A."/>
            <person name="Pal A.K."/>
            <person name="Ghazi I.A."/>
            <person name="Yadav M."/>
            <person name="Pandit A."/>
            <person name="Bhargava A."/>
            <person name="Sureshbabu K."/>
            <person name="Batra K."/>
            <person name="Sharma T.R."/>
            <person name="Mohapatra T."/>
            <person name="Singh N.K."/>
            <person name="Messing J."/>
            <person name="Nelson A.B."/>
            <person name="Fuks G."/>
            <person name="Kavchok S."/>
            <person name="Keizer G."/>
            <person name="Linton E."/>
            <person name="Llaca V."/>
            <person name="Song R."/>
            <person name="Tanyolac B."/>
            <person name="Young S."/>
            <person name="Ho-Il K."/>
            <person name="Hahn J.H."/>
            <person name="Sangsakoo G."/>
            <person name="Vanavichit A."/>
            <person name="de Mattos Luiz.A.T."/>
            <person name="Zimmer P.D."/>
            <person name="Malone G."/>
            <person name="Dellagostin O."/>
            <person name="de Oliveira A.C."/>
            <person name="Bevan M."/>
            <person name="Bancroft I."/>
            <person name="Minx P."/>
            <person name="Cordum H."/>
            <person name="Wilson R."/>
            <person name="Cheng Z."/>
            <person name="Jin W."/>
            <person name="Jiang J."/>
            <person name="Leong S.A."/>
            <person name="Iwama H."/>
            <person name="Gojobori T."/>
            <person name="Itoh T."/>
            <person name="Niimura Y."/>
            <person name="Fujii Y."/>
            <person name="Habara T."/>
            <person name="Sakai H."/>
            <person name="Sato Y."/>
            <person name="Wilson G."/>
            <person name="Kumar K."/>
            <person name="McCouch S."/>
            <person name="Juretic N."/>
            <person name="Hoen D."/>
            <person name="Wright S."/>
            <person name="Bruskiewich R."/>
            <person name="Bureau T."/>
            <person name="Miyao A."/>
            <person name="Hirochika H."/>
            <person name="Nishikawa T."/>
            <person name="Kadowaki K."/>
            <person name="Sugiura M."/>
            <person name="Burr B."/>
            <person name="Sasaki T."/>
        </authorList>
    </citation>
    <scope>NUCLEOTIDE SEQUENCE [LARGE SCALE GENOMIC DNA]</scope>
    <source>
        <strain evidence="2">cv. Nipponbare</strain>
    </source>
</reference>
<dbReference type="AlphaFoldDB" id="Q8LHQ2"/>
<sequence length="57" mass="6475">MVHHRSENILLWSTKLCGWWSQSQAGREGCIASQLTTTGYKVATSRTHARTRERDGD</sequence>
<accession>Q8LHQ2</accession>
<protein>
    <submittedName>
        <fullName evidence="1">Uncharacterized protein</fullName>
    </submittedName>
</protein>
<name>Q8LHQ2_ORYSJ</name>
<dbReference type="EMBL" id="AP004309">
    <property type="protein sequence ID" value="BAC10122.1"/>
    <property type="molecule type" value="Genomic_DNA"/>
</dbReference>
<proteinExistence type="predicted"/>
<evidence type="ECO:0000313" key="2">
    <source>
        <dbReference type="Proteomes" id="UP000000763"/>
    </source>
</evidence>